<keyword evidence="3" id="KW-0408">Iron</keyword>
<dbReference type="EMBL" id="JAUSQM010000001">
    <property type="protein sequence ID" value="MDP9822411.1"/>
    <property type="molecule type" value="Genomic_DNA"/>
</dbReference>
<comment type="function">
    <text evidence="3">Probably acts as a heme chaperone, transferring heme to an unknown acceptor. Binds one molecule of heme per monomer, possibly covalently. Binds 1 [4Fe-4S] cluster. The cluster is coordinated with 3 cysteines and an exchangeable S-adenosyl-L-methionine.</text>
</comment>
<dbReference type="NCBIfam" id="TIGR00539">
    <property type="entry name" value="hemN_rel"/>
    <property type="match status" value="1"/>
</dbReference>
<dbReference type="Gene3D" id="3.30.750.200">
    <property type="match status" value="1"/>
</dbReference>
<keyword evidence="3" id="KW-0411">Iron-sulfur</keyword>
<organism evidence="5 6">
    <name type="scientific">Nocardioides massiliensis</name>
    <dbReference type="NCBI Taxonomy" id="1325935"/>
    <lineage>
        <taxon>Bacteria</taxon>
        <taxon>Bacillati</taxon>
        <taxon>Actinomycetota</taxon>
        <taxon>Actinomycetes</taxon>
        <taxon>Propionibacteriales</taxon>
        <taxon>Nocardioidaceae</taxon>
        <taxon>Nocardioides</taxon>
    </lineage>
</organism>
<dbReference type="PANTHER" id="PTHR13932:SF5">
    <property type="entry name" value="RADICAL S-ADENOSYL METHIONINE DOMAIN-CONTAINING PROTEIN 1, MITOCHONDRIAL"/>
    <property type="match status" value="1"/>
</dbReference>
<evidence type="ECO:0000256" key="1">
    <source>
        <dbReference type="ARBA" id="ARBA00006100"/>
    </source>
</evidence>
<keyword evidence="5" id="KW-0560">Oxidoreductase</keyword>
<dbReference type="InterPro" id="IPR007197">
    <property type="entry name" value="rSAM"/>
</dbReference>
<dbReference type="SFLD" id="SFLDS00029">
    <property type="entry name" value="Radical_SAM"/>
    <property type="match status" value="1"/>
</dbReference>
<dbReference type="InterPro" id="IPR006638">
    <property type="entry name" value="Elp3/MiaA/NifB-like_rSAM"/>
</dbReference>
<evidence type="ECO:0000256" key="2">
    <source>
        <dbReference type="ARBA" id="ARBA00017228"/>
    </source>
</evidence>
<dbReference type="PANTHER" id="PTHR13932">
    <property type="entry name" value="COPROPORPHYRINIGEN III OXIDASE"/>
    <property type="match status" value="1"/>
</dbReference>
<dbReference type="SMART" id="SM00729">
    <property type="entry name" value="Elp3"/>
    <property type="match status" value="1"/>
</dbReference>
<feature type="domain" description="Radical SAM core" evidence="4">
    <location>
        <begin position="24"/>
        <end position="265"/>
    </location>
</feature>
<dbReference type="InterPro" id="IPR004559">
    <property type="entry name" value="HemW-like"/>
</dbReference>
<gene>
    <name evidence="5" type="ORF">J2S59_002220</name>
</gene>
<dbReference type="InterPro" id="IPR058240">
    <property type="entry name" value="rSAM_sf"/>
</dbReference>
<dbReference type="PROSITE" id="PS51918">
    <property type="entry name" value="RADICAL_SAM"/>
    <property type="match status" value="1"/>
</dbReference>
<comment type="caution">
    <text evidence="5">The sequence shown here is derived from an EMBL/GenBank/DDBJ whole genome shotgun (WGS) entry which is preliminary data.</text>
</comment>
<dbReference type="RefSeq" id="WP_306825118.1">
    <property type="nucleotide sequence ID" value="NZ_JAUSQM010000001.1"/>
</dbReference>
<accession>A0ABT9NPR2</accession>
<evidence type="ECO:0000313" key="5">
    <source>
        <dbReference type="EMBL" id="MDP9822411.1"/>
    </source>
</evidence>
<comment type="similarity">
    <text evidence="1">Belongs to the anaerobic coproporphyrinogen-III oxidase family. HemW subfamily.</text>
</comment>
<comment type="subcellular location">
    <subcellularLocation>
        <location evidence="3">Cytoplasm</location>
    </subcellularLocation>
</comment>
<dbReference type="SFLD" id="SFLDF00562">
    <property type="entry name" value="HemN-like__clustered_with_heat"/>
    <property type="match status" value="1"/>
</dbReference>
<dbReference type="Proteomes" id="UP001240447">
    <property type="component" value="Unassembled WGS sequence"/>
</dbReference>
<dbReference type="SFLD" id="SFLDG01082">
    <property type="entry name" value="B12-binding_domain_containing"/>
    <property type="match status" value="1"/>
</dbReference>
<dbReference type="SFLD" id="SFLDF00288">
    <property type="entry name" value="HemN-like__clustered_with_nucl"/>
    <property type="match status" value="1"/>
</dbReference>
<keyword evidence="3" id="KW-0949">S-adenosyl-L-methionine</keyword>
<dbReference type="SUPFAM" id="SSF102114">
    <property type="entry name" value="Radical SAM enzymes"/>
    <property type="match status" value="1"/>
</dbReference>
<keyword evidence="3" id="KW-0349">Heme</keyword>
<dbReference type="InterPro" id="IPR034505">
    <property type="entry name" value="Coproporphyrinogen-III_oxidase"/>
</dbReference>
<dbReference type="GO" id="GO:0051989">
    <property type="term" value="F:coproporphyrinogen dehydrogenase activity"/>
    <property type="evidence" value="ECO:0007669"/>
    <property type="project" value="UniProtKB-EC"/>
</dbReference>
<name>A0ABT9NPR2_9ACTN</name>
<proteinExistence type="inferred from homology"/>
<protein>
    <recommendedName>
        <fullName evidence="2 3">Heme chaperone HemW</fullName>
    </recommendedName>
</protein>
<keyword evidence="3" id="KW-0479">Metal-binding</keyword>
<keyword evidence="3" id="KW-0143">Chaperone</keyword>
<dbReference type="SFLD" id="SFLDG01065">
    <property type="entry name" value="anaerobic_coproporphyrinogen-I"/>
    <property type="match status" value="1"/>
</dbReference>
<evidence type="ECO:0000259" key="4">
    <source>
        <dbReference type="PROSITE" id="PS51918"/>
    </source>
</evidence>
<evidence type="ECO:0000256" key="3">
    <source>
        <dbReference type="RuleBase" id="RU364116"/>
    </source>
</evidence>
<reference evidence="5 6" key="1">
    <citation type="submission" date="2023-07" db="EMBL/GenBank/DDBJ databases">
        <title>Sequencing the genomes of 1000 actinobacteria strains.</title>
        <authorList>
            <person name="Klenk H.-P."/>
        </authorList>
    </citation>
    <scope>NUCLEOTIDE SEQUENCE [LARGE SCALE GENOMIC DNA]</scope>
    <source>
        <strain evidence="5 6">GD13</strain>
    </source>
</reference>
<dbReference type="Pfam" id="PF04055">
    <property type="entry name" value="Radical_SAM"/>
    <property type="match status" value="1"/>
</dbReference>
<keyword evidence="3" id="KW-0963">Cytoplasm</keyword>
<dbReference type="CDD" id="cd01335">
    <property type="entry name" value="Radical_SAM"/>
    <property type="match status" value="1"/>
</dbReference>
<keyword evidence="6" id="KW-1185">Reference proteome</keyword>
<evidence type="ECO:0000313" key="6">
    <source>
        <dbReference type="Proteomes" id="UP001240447"/>
    </source>
</evidence>
<sequence>MPSVVPDADPVPRDGSLPAAALAELGTRPFGFYVHVPFCRVRCGYCDFNTYTAEELGSGASRTTYADQAIAEIRLARRVLGDTELPVETVFFGGGTPTLLPAGDLERILAAIDAEFGLAAHAEVTTEANPDSVDAARLAQLRAGGINRVSFGVQSAVPHVLATLDRTHDPRRVPEVVAAARAAGFDQLSLDLIYGTPGESHADWEQTLAAALECAPDHVSAYSLIVEDGTALARRVRRGELPMPDEDDLAEKYQTADAALRAAGLGWYEVSNWARDEAARCRHNLAYWRGADWWGAGPGAHGHVGGVRWWNVKHPAAYARRIAAGESPAHGREVLDAETRRVERVLLELRLAEGLALDVLDAAGRDAVGAQVGAGLVRAEPLSAPDPRVVLTDRGRLLADLVVRELLA</sequence>
<keyword evidence="3" id="KW-0004">4Fe-4S</keyword>